<feature type="transmembrane region" description="Helical" evidence="1">
    <location>
        <begin position="34"/>
        <end position="57"/>
    </location>
</feature>
<dbReference type="AlphaFoldDB" id="A0A0C7NWH3"/>
<keyword evidence="1" id="KW-0812">Transmembrane</keyword>
<evidence type="ECO:0000256" key="1">
    <source>
        <dbReference type="SAM" id="Phobius"/>
    </source>
</evidence>
<organism evidence="2 3">
    <name type="scientific">Defluviitoga tunisiensis</name>
    <dbReference type="NCBI Taxonomy" id="1006576"/>
    <lineage>
        <taxon>Bacteria</taxon>
        <taxon>Thermotogati</taxon>
        <taxon>Thermotogota</taxon>
        <taxon>Thermotogae</taxon>
        <taxon>Petrotogales</taxon>
        <taxon>Petrotogaceae</taxon>
        <taxon>Defluviitoga</taxon>
    </lineage>
</organism>
<accession>A0A0C7NWH3</accession>
<dbReference type="Proteomes" id="UP000032809">
    <property type="component" value="Chromosome I"/>
</dbReference>
<dbReference type="EMBL" id="LN824141">
    <property type="protein sequence ID" value="CEP77743.1"/>
    <property type="molecule type" value="Genomic_DNA"/>
</dbReference>
<keyword evidence="1" id="KW-1133">Transmembrane helix</keyword>
<name>A0A0C7NWH3_DEFTU</name>
<keyword evidence="1" id="KW-0472">Membrane</keyword>
<gene>
    <name evidence="2" type="ORF">DTL3_0417</name>
</gene>
<proteinExistence type="predicted"/>
<protein>
    <submittedName>
        <fullName evidence="2">Uncharacterized protein</fullName>
    </submittedName>
</protein>
<dbReference type="HOGENOM" id="CLU_2449709_0_0_0"/>
<sequence>MISCFVPDEVLRVFLASFSSIDWLRIRNKLNIEICIKGGSIALVVIMFKLILSLFIVEEGTKSHKEKEIQRLLGSKISILIFLKVKSII</sequence>
<reference evidence="3" key="1">
    <citation type="submission" date="2014-11" db="EMBL/GenBank/DDBJ databases">
        <authorList>
            <person name="Wibberg D."/>
        </authorList>
    </citation>
    <scope>NUCLEOTIDE SEQUENCE [LARGE SCALE GENOMIC DNA]</scope>
    <source>
        <strain evidence="3">L3</strain>
    </source>
</reference>
<evidence type="ECO:0000313" key="2">
    <source>
        <dbReference type="EMBL" id="CEP77743.1"/>
    </source>
</evidence>
<dbReference type="RefSeq" id="WP_171820574.1">
    <property type="nucleotide sequence ID" value="NZ_LN824141.1"/>
</dbReference>
<dbReference type="KEGG" id="dtn:DTL3_0417"/>
<evidence type="ECO:0000313" key="3">
    <source>
        <dbReference type="Proteomes" id="UP000032809"/>
    </source>
</evidence>
<keyword evidence="3" id="KW-1185">Reference proteome</keyword>